<dbReference type="InterPro" id="IPR011628">
    <property type="entry name" value="Cleaved_adhesin"/>
</dbReference>
<dbReference type="Pfam" id="PF07675">
    <property type="entry name" value="Cleaved_Adhesin"/>
    <property type="match status" value="1"/>
</dbReference>
<comment type="caution">
    <text evidence="2">The sequence shown here is derived from an EMBL/GenBank/DDBJ whole genome shotgun (WGS) entry which is preliminary data.</text>
</comment>
<organism evidence="2">
    <name type="scientific">bioreactor metagenome</name>
    <dbReference type="NCBI Taxonomy" id="1076179"/>
    <lineage>
        <taxon>unclassified sequences</taxon>
        <taxon>metagenomes</taxon>
        <taxon>ecological metagenomes</taxon>
    </lineage>
</organism>
<name>A0A644ZYX4_9ZZZZ</name>
<dbReference type="AlphaFoldDB" id="A0A644ZYX4"/>
<protein>
    <recommendedName>
        <fullName evidence="1">Cleaved adhesin domain-containing protein</fullName>
    </recommendedName>
</protein>
<dbReference type="NCBIfam" id="NF038128">
    <property type="entry name" value="choice_anch_J"/>
    <property type="match status" value="1"/>
</dbReference>
<proteinExistence type="predicted"/>
<gene>
    <name evidence="2" type="ORF">SDC9_92651</name>
</gene>
<feature type="domain" description="Cleaved adhesin" evidence="1">
    <location>
        <begin position="42"/>
        <end position="192"/>
    </location>
</feature>
<dbReference type="EMBL" id="VSSQ01011085">
    <property type="protein sequence ID" value="MPM45957.1"/>
    <property type="molecule type" value="Genomic_DNA"/>
</dbReference>
<dbReference type="Gene3D" id="2.60.120.200">
    <property type="match status" value="1"/>
</dbReference>
<reference evidence="2" key="1">
    <citation type="submission" date="2019-08" db="EMBL/GenBank/DDBJ databases">
        <authorList>
            <person name="Kucharzyk K."/>
            <person name="Murdoch R.W."/>
            <person name="Higgins S."/>
            <person name="Loffler F."/>
        </authorList>
    </citation>
    <scope>NUCLEOTIDE SEQUENCE</scope>
</reference>
<evidence type="ECO:0000259" key="1">
    <source>
        <dbReference type="Pfam" id="PF07675"/>
    </source>
</evidence>
<evidence type="ECO:0000313" key="2">
    <source>
        <dbReference type="EMBL" id="MPM45957.1"/>
    </source>
</evidence>
<accession>A0A644ZYX4</accession>
<sequence>MLKKAGNNFYVVLKDSPDTKANKPTSILNYKLAPDRVFYFQETFLEEIPQTWTLLDKDGDGYNWNYYDGAATSDSWMSGGVGALTPENYLVSPAIELGSTTDAILLTFEVAAGDTDYPEENYRVIISENPITLANCRQATILRDWTELDETYGDFKPQTIDLTAYKGKKVYIGFIHGNCTDCYYFLLRNVKVYGQ</sequence>